<dbReference type="InterPro" id="IPR000601">
    <property type="entry name" value="PKD_dom"/>
</dbReference>
<comment type="caution">
    <text evidence="2">The sequence shown here is derived from an EMBL/GenBank/DDBJ whole genome shotgun (WGS) entry which is preliminary data.</text>
</comment>
<gene>
    <name evidence="2" type="ORF">AWE51_19940</name>
</gene>
<dbReference type="RefSeq" id="WP_066311178.1">
    <property type="nucleotide sequence ID" value="NZ_LQRT01000003.1"/>
</dbReference>
<keyword evidence="3" id="KW-1185">Reference proteome</keyword>
<dbReference type="SMART" id="SM00089">
    <property type="entry name" value="PKD"/>
    <property type="match status" value="1"/>
</dbReference>
<sequence>MKNIVLNYILISKTRIAVLLVFMIAFISCEFVDELPEANSIPDETPPTAFFTFTNGAEIETFTQVTFANQSDNATNYSWDLGDGNTSTEIDPMNTYPGEGSYTVTLTVTDALNQTSTHSEIIELIEPDAPAVLDPVIVNPGFDRLAREGSTNTCSCSGWISTDLGEQGESSSANGNTEFFLKLDNAEPDHAYQEFAVTPNAEYRVEIPVLFQSDRDGDRPSQLEIRVLSGEGYVADYTPEYITDTAVKPRKDFGYRTISQVEDMNNNLFTEVLDNDNTSEFRIFSFVFNSGANDSVALFIRGIGNSDPPEDPADFARYGYSSGDEEIRVDSVTITAVN</sequence>
<dbReference type="CDD" id="cd00146">
    <property type="entry name" value="PKD"/>
    <property type="match status" value="1"/>
</dbReference>
<dbReference type="OrthoDB" id="1491481at2"/>
<organism evidence="2 3">
    <name type="scientific">Aquimarina aggregata</name>
    <dbReference type="NCBI Taxonomy" id="1642818"/>
    <lineage>
        <taxon>Bacteria</taxon>
        <taxon>Pseudomonadati</taxon>
        <taxon>Bacteroidota</taxon>
        <taxon>Flavobacteriia</taxon>
        <taxon>Flavobacteriales</taxon>
        <taxon>Flavobacteriaceae</taxon>
        <taxon>Aquimarina</taxon>
    </lineage>
</organism>
<dbReference type="EMBL" id="LQRT01000003">
    <property type="protein sequence ID" value="KZS41671.1"/>
    <property type="molecule type" value="Genomic_DNA"/>
</dbReference>
<dbReference type="InterPro" id="IPR035986">
    <property type="entry name" value="PKD_dom_sf"/>
</dbReference>
<evidence type="ECO:0000313" key="2">
    <source>
        <dbReference type="EMBL" id="KZS41671.1"/>
    </source>
</evidence>
<dbReference type="InterPro" id="IPR013783">
    <property type="entry name" value="Ig-like_fold"/>
</dbReference>
<evidence type="ECO:0000259" key="1">
    <source>
        <dbReference type="PROSITE" id="PS50093"/>
    </source>
</evidence>
<dbReference type="PROSITE" id="PS50093">
    <property type="entry name" value="PKD"/>
    <property type="match status" value="1"/>
</dbReference>
<dbReference type="InterPro" id="IPR022409">
    <property type="entry name" value="PKD/Chitinase_dom"/>
</dbReference>
<dbReference type="SUPFAM" id="SSF49299">
    <property type="entry name" value="PKD domain"/>
    <property type="match status" value="1"/>
</dbReference>
<dbReference type="Gene3D" id="2.60.40.10">
    <property type="entry name" value="Immunoglobulins"/>
    <property type="match status" value="1"/>
</dbReference>
<dbReference type="Pfam" id="PF18911">
    <property type="entry name" value="PKD_4"/>
    <property type="match status" value="1"/>
</dbReference>
<dbReference type="Proteomes" id="UP000076715">
    <property type="component" value="Unassembled WGS sequence"/>
</dbReference>
<dbReference type="STRING" id="1642818.AWE51_19940"/>
<name>A0A163BRE5_9FLAO</name>
<proteinExistence type="predicted"/>
<reference evidence="2 3" key="1">
    <citation type="submission" date="2016-01" db="EMBL/GenBank/DDBJ databases">
        <title>The draft genome sequence of Aquimarina sp. RZW4-3-2.</title>
        <authorList>
            <person name="Wang Y."/>
        </authorList>
    </citation>
    <scope>NUCLEOTIDE SEQUENCE [LARGE SCALE GENOMIC DNA]</scope>
    <source>
        <strain evidence="2 3">RZW4-3-2</strain>
    </source>
</reference>
<dbReference type="PROSITE" id="PS51257">
    <property type="entry name" value="PROKAR_LIPOPROTEIN"/>
    <property type="match status" value="1"/>
</dbReference>
<protein>
    <recommendedName>
        <fullName evidence="1">PKD domain-containing protein</fullName>
    </recommendedName>
</protein>
<dbReference type="AlphaFoldDB" id="A0A163BRE5"/>
<evidence type="ECO:0000313" key="3">
    <source>
        <dbReference type="Proteomes" id="UP000076715"/>
    </source>
</evidence>
<accession>A0A163BRE5</accession>
<feature type="domain" description="PKD" evidence="1">
    <location>
        <begin position="46"/>
        <end position="123"/>
    </location>
</feature>